<dbReference type="OrthoDB" id="4874137at2759"/>
<protein>
    <recommendedName>
        <fullName evidence="3">F-box domain-containing protein</fullName>
    </recommendedName>
</protein>
<evidence type="ECO:0000313" key="2">
    <source>
        <dbReference type="Proteomes" id="UP000236546"/>
    </source>
</evidence>
<dbReference type="EMBL" id="MTYH01000073">
    <property type="protein sequence ID" value="PNP40046.1"/>
    <property type="molecule type" value="Genomic_DNA"/>
</dbReference>
<dbReference type="Proteomes" id="UP000236546">
    <property type="component" value="Unassembled WGS sequence"/>
</dbReference>
<comment type="caution">
    <text evidence="1">The sequence shown here is derived from an EMBL/GenBank/DDBJ whole genome shotgun (WGS) entry which is preliminary data.</text>
</comment>
<evidence type="ECO:0000313" key="1">
    <source>
        <dbReference type="EMBL" id="PNP40046.1"/>
    </source>
</evidence>
<name>A0A2K0T3F2_9HYPO</name>
<gene>
    <name evidence="1" type="ORF">TGAMA5MH_07968</name>
</gene>
<accession>A0A2K0T3F2</accession>
<reference evidence="1 2" key="1">
    <citation type="submission" date="2017-02" db="EMBL/GenBank/DDBJ databases">
        <title>Genomes of Trichoderma spp. with biocontrol activity.</title>
        <authorList>
            <person name="Gardiner D."/>
            <person name="Kazan K."/>
            <person name="Vos C."/>
            <person name="Harvey P."/>
        </authorList>
    </citation>
    <scope>NUCLEOTIDE SEQUENCE [LARGE SCALE GENOMIC DNA]</scope>
    <source>
        <strain evidence="1 2">A5MH</strain>
    </source>
</reference>
<evidence type="ECO:0008006" key="3">
    <source>
        <dbReference type="Google" id="ProtNLM"/>
    </source>
</evidence>
<proteinExistence type="predicted"/>
<sequence length="381" mass="44096">MISPSEQPASFPTPRLVLERPSEMSTVSVENLPPEMIEKIMGYLPTKCDLRNFAASSPYFAGVLKAYKVPILKRIIKDTIYPSNMGICLLTMGILQVTRQKEGVWKCLYAISRQPSLDTIRDAETLGNMLELAVHIQYLVKVYAYAKHPSTFWRHALQKYSERWPDGYIPREAVSICPWTKKRLHEVAQRLYDIRDAAFDEYSATEPRCEHGEESMVLFQREMFAAELKMRCDRVSELGHPMPAWIFAECPGDGVQSFLELIWCCSVHTIAKCWNRNDGLVWTEMNRSSWALGRALGIRFYISLAMHMPLRAGQDDVRDMCDAMQAFLTYYLYPDIYTETYQWFLEFRSCAWEGLWEHSKEYLRLMDEGGVGELGIGTDYF</sequence>
<dbReference type="AlphaFoldDB" id="A0A2K0T3F2"/>
<organism evidence="1 2">
    <name type="scientific">Trichoderma gamsii</name>
    <dbReference type="NCBI Taxonomy" id="398673"/>
    <lineage>
        <taxon>Eukaryota</taxon>
        <taxon>Fungi</taxon>
        <taxon>Dikarya</taxon>
        <taxon>Ascomycota</taxon>
        <taxon>Pezizomycotina</taxon>
        <taxon>Sordariomycetes</taxon>
        <taxon>Hypocreomycetidae</taxon>
        <taxon>Hypocreales</taxon>
        <taxon>Hypocreaceae</taxon>
        <taxon>Trichoderma</taxon>
    </lineage>
</organism>